<dbReference type="AlphaFoldDB" id="E1TIN7"/>
<dbReference type="eggNOG" id="COG1893">
    <property type="taxonomic scope" value="Bacteria"/>
</dbReference>
<accession>E1TIN7</accession>
<dbReference type="UniPathway" id="UPA00028">
    <property type="reaction ID" value="UER00004"/>
</dbReference>
<comment type="function">
    <text evidence="1">Catalyzes the NADPH-dependent reduction of ketopantoate into pantoic acid.</text>
</comment>
<dbReference type="PANTHER" id="PTHR21708">
    <property type="entry name" value="PROBABLE 2-DEHYDROPANTOATE 2-REDUCTASE"/>
    <property type="match status" value="1"/>
</dbReference>
<evidence type="ECO:0000256" key="6">
    <source>
        <dbReference type="ARBA" id="ARBA00022655"/>
    </source>
</evidence>
<dbReference type="Gene3D" id="1.10.1040.10">
    <property type="entry name" value="N-(1-d-carboxylethyl)-l-norvaline Dehydrogenase, domain 2"/>
    <property type="match status" value="1"/>
</dbReference>
<gene>
    <name evidence="13" type="ordered locus">BC1003_6049</name>
</gene>
<keyword evidence="7" id="KW-0521">NADP</keyword>
<dbReference type="NCBIfam" id="NF005089">
    <property type="entry name" value="PRK06522.1-4"/>
    <property type="match status" value="1"/>
</dbReference>
<dbReference type="EMBL" id="CP002218">
    <property type="protein sequence ID" value="ADN61946.1"/>
    <property type="molecule type" value="Genomic_DNA"/>
</dbReference>
<dbReference type="Pfam" id="PF02558">
    <property type="entry name" value="ApbA"/>
    <property type="match status" value="1"/>
</dbReference>
<comment type="pathway">
    <text evidence="2">Cofactor biosynthesis; (R)-pantothenate biosynthesis; (R)-pantoate from 3-methyl-2-oxobutanoate: step 2/2.</text>
</comment>
<keyword evidence="6" id="KW-0566">Pantothenate biosynthesis</keyword>
<dbReference type="FunFam" id="3.40.50.720:FF:000307">
    <property type="entry name" value="2-dehydropantoate 2-reductase"/>
    <property type="match status" value="1"/>
</dbReference>
<evidence type="ECO:0000256" key="10">
    <source>
        <dbReference type="ARBA" id="ARBA00048793"/>
    </source>
</evidence>
<evidence type="ECO:0000256" key="9">
    <source>
        <dbReference type="ARBA" id="ARBA00032024"/>
    </source>
</evidence>
<sequence length="328" mass="35080">MRICVVGAGAIGGFFAARLGKAGHDVSVLARGATLFAIDNRGLTLQSDGQTIHTRPRATDNAEVLGEQDVVIFAVKSPALPQAAQQARPLIGTNTIVIPALNGVPWWFFLLESVPLSGVRLKAVDPEGQLEAALPIDQIVGCVVFPSCSTLEPGVVRHASGNRVAFGEPLGLPSERTKMIADTMSDAGFDATAVGDIRNEIWLKLLGNLCFNPVSMLAERATDELIDDPNINALFESMMYEAIDLGRRIGIDLTIEPKQRIALTRRLGHVKTSMLQDLEARKPVELEAILGTIVSIAAELKHPAPLLHAVYAIAKARASGLGLLHANR</sequence>
<proteinExistence type="inferred from homology"/>
<evidence type="ECO:0000256" key="8">
    <source>
        <dbReference type="ARBA" id="ARBA00023002"/>
    </source>
</evidence>
<dbReference type="STRING" id="640512.BC1003_6049"/>
<feature type="domain" description="Ketopantoate reductase N-terminal" evidence="11">
    <location>
        <begin position="3"/>
        <end position="168"/>
    </location>
</feature>
<comment type="catalytic activity">
    <reaction evidence="10">
        <text>(R)-pantoate + NADP(+) = 2-dehydropantoate + NADPH + H(+)</text>
        <dbReference type="Rhea" id="RHEA:16233"/>
        <dbReference type="ChEBI" id="CHEBI:11561"/>
        <dbReference type="ChEBI" id="CHEBI:15378"/>
        <dbReference type="ChEBI" id="CHEBI:15980"/>
        <dbReference type="ChEBI" id="CHEBI:57783"/>
        <dbReference type="ChEBI" id="CHEBI:58349"/>
        <dbReference type="EC" id="1.1.1.169"/>
    </reaction>
</comment>
<dbReference type="Pfam" id="PF08546">
    <property type="entry name" value="ApbA_C"/>
    <property type="match status" value="1"/>
</dbReference>
<dbReference type="InterPro" id="IPR008927">
    <property type="entry name" value="6-PGluconate_DH-like_C_sf"/>
</dbReference>
<dbReference type="SUPFAM" id="SSF48179">
    <property type="entry name" value="6-phosphogluconate dehydrogenase C-terminal domain-like"/>
    <property type="match status" value="1"/>
</dbReference>
<dbReference type="InterPro" id="IPR013332">
    <property type="entry name" value="KPR_N"/>
</dbReference>
<dbReference type="InterPro" id="IPR013752">
    <property type="entry name" value="KPA_reductase"/>
</dbReference>
<evidence type="ECO:0000256" key="7">
    <source>
        <dbReference type="ARBA" id="ARBA00022857"/>
    </source>
</evidence>
<evidence type="ECO:0000313" key="13">
    <source>
        <dbReference type="EMBL" id="ADN61946.1"/>
    </source>
</evidence>
<dbReference type="GO" id="GO:0008677">
    <property type="term" value="F:2-dehydropantoate 2-reductase activity"/>
    <property type="evidence" value="ECO:0007669"/>
    <property type="project" value="UniProtKB-EC"/>
</dbReference>
<dbReference type="InterPro" id="IPR036291">
    <property type="entry name" value="NAD(P)-bd_dom_sf"/>
</dbReference>
<dbReference type="PANTHER" id="PTHR21708:SF45">
    <property type="entry name" value="2-DEHYDROPANTOATE 2-REDUCTASE"/>
    <property type="match status" value="1"/>
</dbReference>
<evidence type="ECO:0000256" key="1">
    <source>
        <dbReference type="ARBA" id="ARBA00002919"/>
    </source>
</evidence>
<evidence type="ECO:0000256" key="2">
    <source>
        <dbReference type="ARBA" id="ARBA00004994"/>
    </source>
</evidence>
<dbReference type="SUPFAM" id="SSF51735">
    <property type="entry name" value="NAD(P)-binding Rossmann-fold domains"/>
    <property type="match status" value="1"/>
</dbReference>
<dbReference type="GO" id="GO:0015940">
    <property type="term" value="P:pantothenate biosynthetic process"/>
    <property type="evidence" value="ECO:0007669"/>
    <property type="project" value="UniProtKB-UniPathway"/>
</dbReference>
<dbReference type="FunFam" id="1.10.1040.10:FF:000017">
    <property type="entry name" value="2-dehydropantoate 2-reductase"/>
    <property type="match status" value="1"/>
</dbReference>
<reference evidence="13" key="1">
    <citation type="submission" date="2010-09" db="EMBL/GenBank/DDBJ databases">
        <title>Complete sequence of chromosome2 of Burkholderia sp. CCGE1003.</title>
        <authorList>
            <consortium name="US DOE Joint Genome Institute"/>
            <person name="Lucas S."/>
            <person name="Copeland A."/>
            <person name="Lapidus A."/>
            <person name="Cheng J.-F."/>
            <person name="Bruce D."/>
            <person name="Goodwin L."/>
            <person name="Pitluck S."/>
            <person name="Daligault H."/>
            <person name="Davenport K."/>
            <person name="Detter J.C."/>
            <person name="Han C."/>
            <person name="Tapia R."/>
            <person name="Land M."/>
            <person name="Hauser L."/>
            <person name="Jeffries C."/>
            <person name="Kyrpides N."/>
            <person name="Ivanova N."/>
            <person name="Ovchinnikova G."/>
            <person name="Martinez-Romero E."/>
            <person name="Rogel M.A."/>
            <person name="Auchtung J."/>
            <person name="Tiedje J.M."/>
            <person name="Woyke T."/>
        </authorList>
    </citation>
    <scope>NUCLEOTIDE SEQUENCE</scope>
    <source>
        <strain evidence="13">CCGE1003</strain>
    </source>
</reference>
<protein>
    <recommendedName>
        <fullName evidence="5">2-dehydropantoate 2-reductase</fullName>
        <ecNumber evidence="4">1.1.1.169</ecNumber>
    </recommendedName>
    <alternativeName>
        <fullName evidence="9">Ketopantoate reductase</fullName>
    </alternativeName>
</protein>
<keyword evidence="8 13" id="KW-0560">Oxidoreductase</keyword>
<dbReference type="InterPro" id="IPR051402">
    <property type="entry name" value="KPR-Related"/>
</dbReference>
<evidence type="ECO:0000256" key="3">
    <source>
        <dbReference type="ARBA" id="ARBA00007870"/>
    </source>
</evidence>
<dbReference type="GO" id="GO:0005737">
    <property type="term" value="C:cytoplasm"/>
    <property type="evidence" value="ECO:0007669"/>
    <property type="project" value="TreeGrafter"/>
</dbReference>
<dbReference type="OrthoDB" id="9796561at2"/>
<evidence type="ECO:0000259" key="11">
    <source>
        <dbReference type="Pfam" id="PF02558"/>
    </source>
</evidence>
<evidence type="ECO:0000259" key="12">
    <source>
        <dbReference type="Pfam" id="PF08546"/>
    </source>
</evidence>
<dbReference type="EC" id="1.1.1.169" evidence="4"/>
<comment type="similarity">
    <text evidence="3">Belongs to the ketopantoate reductase family.</text>
</comment>
<name>E1TIN7_BURSG</name>
<evidence type="ECO:0000256" key="5">
    <source>
        <dbReference type="ARBA" id="ARBA00019465"/>
    </source>
</evidence>
<dbReference type="Gene3D" id="3.40.50.720">
    <property type="entry name" value="NAD(P)-binding Rossmann-like Domain"/>
    <property type="match status" value="1"/>
</dbReference>
<dbReference type="KEGG" id="bgf:BC1003_6049"/>
<evidence type="ECO:0000256" key="4">
    <source>
        <dbReference type="ARBA" id="ARBA00013014"/>
    </source>
</evidence>
<feature type="domain" description="Ketopantoate reductase C-terminal" evidence="12">
    <location>
        <begin position="196"/>
        <end position="317"/>
    </location>
</feature>
<organism evidence="13">
    <name type="scientific">Burkholderia sp. (strain CCGE1003)</name>
    <dbReference type="NCBI Taxonomy" id="640512"/>
    <lineage>
        <taxon>Bacteria</taxon>
        <taxon>Pseudomonadati</taxon>
        <taxon>Pseudomonadota</taxon>
        <taxon>Betaproteobacteria</taxon>
        <taxon>Burkholderiales</taxon>
        <taxon>Burkholderiaceae</taxon>
        <taxon>Burkholderia</taxon>
    </lineage>
</organism>
<dbReference type="InterPro" id="IPR013328">
    <property type="entry name" value="6PGD_dom2"/>
</dbReference>
<dbReference type="HOGENOM" id="CLU_031468_6_1_4"/>